<dbReference type="Proteomes" id="UP001371305">
    <property type="component" value="Unassembled WGS sequence"/>
</dbReference>
<reference evidence="2 3" key="1">
    <citation type="submission" date="2024-04" db="EMBL/GenBank/DDBJ databases">
        <title>Luteolibacter sp. isolated from soil.</title>
        <authorList>
            <person name="An J."/>
        </authorList>
    </citation>
    <scope>NUCLEOTIDE SEQUENCE [LARGE SCALE GENOMIC DNA]</scope>
    <source>
        <strain evidence="2 3">Y139</strain>
    </source>
</reference>
<protein>
    <recommendedName>
        <fullName evidence="4">PepSY domain-containing protein</fullName>
    </recommendedName>
</protein>
<proteinExistence type="predicted"/>
<dbReference type="RefSeq" id="WP_341405326.1">
    <property type="nucleotide sequence ID" value="NZ_JBBUKT010000005.1"/>
</dbReference>
<feature type="transmembrane region" description="Helical" evidence="1">
    <location>
        <begin position="123"/>
        <end position="145"/>
    </location>
</feature>
<evidence type="ECO:0008006" key="4">
    <source>
        <dbReference type="Google" id="ProtNLM"/>
    </source>
</evidence>
<keyword evidence="3" id="KW-1185">Reference proteome</keyword>
<evidence type="ECO:0000256" key="1">
    <source>
        <dbReference type="SAM" id="Phobius"/>
    </source>
</evidence>
<dbReference type="EMBL" id="JBBUKT010000005">
    <property type="protein sequence ID" value="MEK7951669.1"/>
    <property type="molecule type" value="Genomic_DNA"/>
</dbReference>
<comment type="caution">
    <text evidence="2">The sequence shown here is derived from an EMBL/GenBank/DDBJ whole genome shotgun (WGS) entry which is preliminary data.</text>
</comment>
<keyword evidence="1" id="KW-0472">Membrane</keyword>
<keyword evidence="1" id="KW-1133">Transmembrane helix</keyword>
<organism evidence="2 3">
    <name type="scientific">Luteolibacter soli</name>
    <dbReference type="NCBI Taxonomy" id="3135280"/>
    <lineage>
        <taxon>Bacteria</taxon>
        <taxon>Pseudomonadati</taxon>
        <taxon>Verrucomicrobiota</taxon>
        <taxon>Verrucomicrobiia</taxon>
        <taxon>Verrucomicrobiales</taxon>
        <taxon>Verrucomicrobiaceae</taxon>
        <taxon>Luteolibacter</taxon>
    </lineage>
</organism>
<name>A0ABU9AV85_9BACT</name>
<evidence type="ECO:0000313" key="2">
    <source>
        <dbReference type="EMBL" id="MEK7951669.1"/>
    </source>
</evidence>
<evidence type="ECO:0000313" key="3">
    <source>
        <dbReference type="Proteomes" id="UP001371305"/>
    </source>
</evidence>
<gene>
    <name evidence="2" type="ORF">WKV53_14220</name>
</gene>
<sequence>MRRPFYKSRLFWCGVPGLVFLVWAWVISFHHVPRVMSWVSSVGPGISAGYNEWEARLQQGKVIFHRGLLLSAPPGVKAHGSGPGFDYNGYLYLQDKPTQWGRDVTVTGLQRLGKKCSIREVEWWLSMRFVVAGYVGVWLGMVWWWQWRKRRVVEKGVC</sequence>
<keyword evidence="1" id="KW-0812">Transmembrane</keyword>
<accession>A0ABU9AV85</accession>